<protein>
    <submittedName>
        <fullName evidence="1">Uncharacterized protein</fullName>
    </submittedName>
</protein>
<accession>A0ACC1JF85</accession>
<gene>
    <name evidence="1" type="ORF">FBU59_001086</name>
</gene>
<comment type="caution">
    <text evidence="1">The sequence shown here is derived from an EMBL/GenBank/DDBJ whole genome shotgun (WGS) entry which is preliminary data.</text>
</comment>
<evidence type="ECO:0000313" key="2">
    <source>
        <dbReference type="Proteomes" id="UP001150603"/>
    </source>
</evidence>
<feature type="non-terminal residue" evidence="1">
    <location>
        <position position="175"/>
    </location>
</feature>
<proteinExistence type="predicted"/>
<reference evidence="1" key="1">
    <citation type="submission" date="2022-07" db="EMBL/GenBank/DDBJ databases">
        <title>Phylogenomic reconstructions and comparative analyses of Kickxellomycotina fungi.</title>
        <authorList>
            <person name="Reynolds N.K."/>
            <person name="Stajich J.E."/>
            <person name="Barry K."/>
            <person name="Grigoriev I.V."/>
            <person name="Crous P."/>
            <person name="Smith M.E."/>
        </authorList>
    </citation>
    <scope>NUCLEOTIDE SEQUENCE</scope>
    <source>
        <strain evidence="1">NRRL 5244</strain>
    </source>
</reference>
<dbReference type="EMBL" id="JANBPW010000423">
    <property type="protein sequence ID" value="KAJ1949567.1"/>
    <property type="molecule type" value="Genomic_DNA"/>
</dbReference>
<sequence>MQAIIADQYARLVEDWRCAKLASPDILLEWRVFVWAWLAVSTRCINLGRRENARKGLVGTADRVALAPFLDFLNHNETAQVTVRFDELKRKFVIRTHIAYRKGQEVFISYGPHDNRRMLVDYGFVLAANPYRFLELDSQVDDWVGAAKQTVAGRKQSTVSPADLDQMVELLRSHG</sequence>
<keyword evidence="2" id="KW-1185">Reference proteome</keyword>
<organism evidence="1 2">
    <name type="scientific">Linderina macrospora</name>
    <dbReference type="NCBI Taxonomy" id="4868"/>
    <lineage>
        <taxon>Eukaryota</taxon>
        <taxon>Fungi</taxon>
        <taxon>Fungi incertae sedis</taxon>
        <taxon>Zoopagomycota</taxon>
        <taxon>Kickxellomycotina</taxon>
        <taxon>Kickxellomycetes</taxon>
        <taxon>Kickxellales</taxon>
        <taxon>Kickxellaceae</taxon>
        <taxon>Linderina</taxon>
    </lineage>
</organism>
<dbReference type="Proteomes" id="UP001150603">
    <property type="component" value="Unassembled WGS sequence"/>
</dbReference>
<name>A0ACC1JF85_9FUNG</name>
<evidence type="ECO:0000313" key="1">
    <source>
        <dbReference type="EMBL" id="KAJ1949567.1"/>
    </source>
</evidence>